<evidence type="ECO:0000256" key="1">
    <source>
        <dbReference type="SAM" id="MobiDB-lite"/>
    </source>
</evidence>
<name>A0AAE8N435_9PEZI</name>
<feature type="region of interest" description="Disordered" evidence="1">
    <location>
        <begin position="1"/>
        <end position="26"/>
    </location>
</feature>
<dbReference type="Proteomes" id="UP001187682">
    <property type="component" value="Unassembled WGS sequence"/>
</dbReference>
<evidence type="ECO:0000259" key="3">
    <source>
        <dbReference type="Pfam" id="PF21666"/>
    </source>
</evidence>
<feature type="domain" description="DUF4246" evidence="3">
    <location>
        <begin position="30"/>
        <end position="88"/>
    </location>
</feature>
<feature type="domain" description="DUF4246" evidence="2">
    <location>
        <begin position="99"/>
        <end position="706"/>
    </location>
</feature>
<dbReference type="AlphaFoldDB" id="A0AAE8N435"/>
<protein>
    <submittedName>
        <fullName evidence="4">Uncharacterized protein</fullName>
    </submittedName>
</protein>
<dbReference type="PANTHER" id="PTHR33119">
    <property type="entry name" value="IFI3P"/>
    <property type="match status" value="1"/>
</dbReference>
<dbReference type="PANTHER" id="PTHR33119:SF1">
    <property type="entry name" value="FE2OG DIOXYGENASE DOMAIN-CONTAINING PROTEIN"/>
    <property type="match status" value="1"/>
</dbReference>
<organism evidence="4 5">
    <name type="scientific">Cephalotrichum gorgonifer</name>
    <dbReference type="NCBI Taxonomy" id="2041049"/>
    <lineage>
        <taxon>Eukaryota</taxon>
        <taxon>Fungi</taxon>
        <taxon>Dikarya</taxon>
        <taxon>Ascomycota</taxon>
        <taxon>Pezizomycotina</taxon>
        <taxon>Sordariomycetes</taxon>
        <taxon>Hypocreomycetidae</taxon>
        <taxon>Microascales</taxon>
        <taxon>Microascaceae</taxon>
        <taxon>Cephalotrichum</taxon>
    </lineage>
</organism>
<feature type="region of interest" description="Disordered" evidence="1">
    <location>
        <begin position="442"/>
        <end position="481"/>
    </location>
</feature>
<dbReference type="EMBL" id="ONZQ02000010">
    <property type="protein sequence ID" value="SPO04465.1"/>
    <property type="molecule type" value="Genomic_DNA"/>
</dbReference>
<dbReference type="InterPro" id="IPR049192">
    <property type="entry name" value="DUF4246_C"/>
</dbReference>
<proteinExistence type="predicted"/>
<evidence type="ECO:0000259" key="2">
    <source>
        <dbReference type="Pfam" id="PF14033"/>
    </source>
</evidence>
<dbReference type="Pfam" id="PF14033">
    <property type="entry name" value="DUF4246"/>
    <property type="match status" value="1"/>
</dbReference>
<keyword evidence="5" id="KW-1185">Reference proteome</keyword>
<dbReference type="Pfam" id="PF21666">
    <property type="entry name" value="DUF4246_N"/>
    <property type="match status" value="1"/>
</dbReference>
<dbReference type="InterPro" id="IPR049207">
    <property type="entry name" value="DUF4246_N"/>
</dbReference>
<evidence type="ECO:0000313" key="4">
    <source>
        <dbReference type="EMBL" id="SPO04465.1"/>
    </source>
</evidence>
<sequence length="775" mass="88530">MIEPEHDQPQHHGTPESVQEAAPPPETASCFERHWTQRFAHGIYDWALENRITARELAMLRVMNSITEKPGWETEIFDDEVAASWKAEAVANERLMSLKAWNWCLRELRDKATNFARTGRVLVYDVGPTISKSKPGELVGGRLKSLVNDIVTSTDVCQSDCQLHEGDQVVNIVDPSLYSLAYGITKVLPRDESEGGGVDLHRLWEKFGKGTQSVLIPHEDIFRQARLDSERAPELLRDELLEDRPWRYSNGSQWLPCEAKFSNPDGNDCKVKIESYINNLHPTSHRQIYSAVEDIISASIQPWNDTVTFAVPGNRSWHRNRLIVGSGRAGLRIRLFELAEMTPLSPKGICWREEGNFFGELQGISDAWDTLAPETRDNALQDVIARMERAEYVLVRGGMPIGLDSYREEMQDRLAPFLHPDAGVLLSYEDWKSNVIPPRTIPWDERVPSYDSSEDEDERRPDDLEWTPSGSEATSSEQLPTCPHCTCWQSPAALIRLTRGKYARDLESNRTLNRFDDENRQAQLQRDFRNQGLQVYVRIQSIQLTPEHPRYEGSDWAVEGMLNERIVASSVYFFDMENVKADSASMSFRVQARLTSTCHARPGSEDRKSLVSLFAIDGLVSVEYPPTPTFSLTTTRFWRSFLTMTPLTRTTESPISKSSYRMGPVELRDPLKPGHVRFLTLCLADPNYRLVSTKRVVPQRLDWWMRDVFPWAHLVRKGLPAELVCQIAEEATDQVIAPQEARELWFRASREKERMMAELNSVENYLAFPDGPIAH</sequence>
<reference evidence="4" key="1">
    <citation type="submission" date="2018-03" db="EMBL/GenBank/DDBJ databases">
        <authorList>
            <person name="Guldener U."/>
        </authorList>
    </citation>
    <scope>NUCLEOTIDE SEQUENCE</scope>
</reference>
<comment type="caution">
    <text evidence="4">The sequence shown here is derived from an EMBL/GenBank/DDBJ whole genome shotgun (WGS) entry which is preliminary data.</text>
</comment>
<dbReference type="InterPro" id="IPR025340">
    <property type="entry name" value="DUF4246"/>
</dbReference>
<feature type="compositionally biased region" description="Basic and acidic residues" evidence="1">
    <location>
        <begin position="1"/>
        <end position="14"/>
    </location>
</feature>
<evidence type="ECO:0000313" key="5">
    <source>
        <dbReference type="Proteomes" id="UP001187682"/>
    </source>
</evidence>
<feature type="compositionally biased region" description="Polar residues" evidence="1">
    <location>
        <begin position="468"/>
        <end position="479"/>
    </location>
</feature>
<accession>A0AAE8N435</accession>
<gene>
    <name evidence="4" type="ORF">DNG_07150</name>
</gene>